<name>A0A2K1K3E5_PHYPA</name>
<accession>A0A2K1K3E5</accession>
<sequence>MFWKTTSFSIDNKSNLERHLLNNVILGKHVIDRRMRKGDPRYYFFLFYTFFLYFFSASISPSFISCSWSPKPDESFVVFFILLLIPILSRYCKPCVRVCVKC</sequence>
<dbReference type="InParanoid" id="A0A2K1K3E5"/>
<keyword evidence="1" id="KW-0812">Transmembrane</keyword>
<keyword evidence="4" id="KW-1185">Reference proteome</keyword>
<dbReference type="AlphaFoldDB" id="A0A2K1K3E5"/>
<reference evidence="2 4" key="2">
    <citation type="journal article" date="2018" name="Plant J.">
        <title>The Physcomitrella patens chromosome-scale assembly reveals moss genome structure and evolution.</title>
        <authorList>
            <person name="Lang D."/>
            <person name="Ullrich K.K."/>
            <person name="Murat F."/>
            <person name="Fuchs J."/>
            <person name="Jenkins J."/>
            <person name="Haas F.B."/>
            <person name="Piednoel M."/>
            <person name="Gundlach H."/>
            <person name="Van Bel M."/>
            <person name="Meyberg R."/>
            <person name="Vives C."/>
            <person name="Morata J."/>
            <person name="Symeonidi A."/>
            <person name="Hiss M."/>
            <person name="Muchero W."/>
            <person name="Kamisugi Y."/>
            <person name="Saleh O."/>
            <person name="Blanc G."/>
            <person name="Decker E.L."/>
            <person name="van Gessel N."/>
            <person name="Grimwood J."/>
            <person name="Hayes R.D."/>
            <person name="Graham S.W."/>
            <person name="Gunter L.E."/>
            <person name="McDaniel S.F."/>
            <person name="Hoernstein S.N.W."/>
            <person name="Larsson A."/>
            <person name="Li F.W."/>
            <person name="Perroud P.F."/>
            <person name="Phillips J."/>
            <person name="Ranjan P."/>
            <person name="Rokshar D.S."/>
            <person name="Rothfels C.J."/>
            <person name="Schneider L."/>
            <person name="Shu S."/>
            <person name="Stevenson D.W."/>
            <person name="Thummler F."/>
            <person name="Tillich M."/>
            <person name="Villarreal Aguilar J.C."/>
            <person name="Widiez T."/>
            <person name="Wong G.K."/>
            <person name="Wymore A."/>
            <person name="Zhang Y."/>
            <person name="Zimmer A.D."/>
            <person name="Quatrano R.S."/>
            <person name="Mayer K.F.X."/>
            <person name="Goodstein D."/>
            <person name="Casacuberta J.M."/>
            <person name="Vandepoele K."/>
            <person name="Reski R."/>
            <person name="Cuming A.C."/>
            <person name="Tuskan G.A."/>
            <person name="Maumus F."/>
            <person name="Salse J."/>
            <person name="Schmutz J."/>
            <person name="Rensing S.A."/>
        </authorList>
    </citation>
    <scope>NUCLEOTIDE SEQUENCE [LARGE SCALE GENOMIC DNA]</scope>
    <source>
        <strain evidence="3 4">cv. Gransden 2004</strain>
    </source>
</reference>
<keyword evidence="1" id="KW-0472">Membrane</keyword>
<dbReference type="EMBL" id="ABEU02000009">
    <property type="protein sequence ID" value="PNR48298.1"/>
    <property type="molecule type" value="Genomic_DNA"/>
</dbReference>
<evidence type="ECO:0000256" key="1">
    <source>
        <dbReference type="SAM" id="Phobius"/>
    </source>
</evidence>
<protein>
    <submittedName>
        <fullName evidence="2 3">Uncharacterized protein</fullName>
    </submittedName>
</protein>
<dbReference type="Gramene" id="Pp3c9_16361V3.1">
    <property type="protein sequence ID" value="PAC:32913575.CDS.1"/>
    <property type="gene ID" value="Pp3c9_16361"/>
</dbReference>
<dbReference type="Proteomes" id="UP000006727">
    <property type="component" value="Chromosome 9"/>
</dbReference>
<keyword evidence="1" id="KW-1133">Transmembrane helix</keyword>
<reference evidence="3" key="3">
    <citation type="submission" date="2020-12" db="UniProtKB">
        <authorList>
            <consortium name="EnsemblPlants"/>
        </authorList>
    </citation>
    <scope>IDENTIFICATION</scope>
</reference>
<evidence type="ECO:0000313" key="4">
    <source>
        <dbReference type="Proteomes" id="UP000006727"/>
    </source>
</evidence>
<organism evidence="2">
    <name type="scientific">Physcomitrium patens</name>
    <name type="common">Spreading-leaved earth moss</name>
    <name type="synonym">Physcomitrella patens</name>
    <dbReference type="NCBI Taxonomy" id="3218"/>
    <lineage>
        <taxon>Eukaryota</taxon>
        <taxon>Viridiplantae</taxon>
        <taxon>Streptophyta</taxon>
        <taxon>Embryophyta</taxon>
        <taxon>Bryophyta</taxon>
        <taxon>Bryophytina</taxon>
        <taxon>Bryopsida</taxon>
        <taxon>Funariidae</taxon>
        <taxon>Funariales</taxon>
        <taxon>Funariaceae</taxon>
        <taxon>Physcomitrium</taxon>
    </lineage>
</organism>
<feature type="transmembrane region" description="Helical" evidence="1">
    <location>
        <begin position="42"/>
        <end position="64"/>
    </location>
</feature>
<evidence type="ECO:0000313" key="3">
    <source>
        <dbReference type="EnsemblPlants" id="PAC:32913575.CDS.1"/>
    </source>
</evidence>
<gene>
    <name evidence="2" type="ORF">PHYPA_012773</name>
</gene>
<reference evidence="2 4" key="1">
    <citation type="journal article" date="2008" name="Science">
        <title>The Physcomitrella genome reveals evolutionary insights into the conquest of land by plants.</title>
        <authorList>
            <person name="Rensing S."/>
            <person name="Lang D."/>
            <person name="Zimmer A."/>
            <person name="Terry A."/>
            <person name="Salamov A."/>
            <person name="Shapiro H."/>
            <person name="Nishiyama T."/>
            <person name="Perroud P.-F."/>
            <person name="Lindquist E."/>
            <person name="Kamisugi Y."/>
            <person name="Tanahashi T."/>
            <person name="Sakakibara K."/>
            <person name="Fujita T."/>
            <person name="Oishi K."/>
            <person name="Shin-I T."/>
            <person name="Kuroki Y."/>
            <person name="Toyoda A."/>
            <person name="Suzuki Y."/>
            <person name="Hashimoto A."/>
            <person name="Yamaguchi K."/>
            <person name="Sugano A."/>
            <person name="Kohara Y."/>
            <person name="Fujiyama A."/>
            <person name="Anterola A."/>
            <person name="Aoki S."/>
            <person name="Ashton N."/>
            <person name="Barbazuk W.B."/>
            <person name="Barker E."/>
            <person name="Bennetzen J."/>
            <person name="Bezanilla M."/>
            <person name="Blankenship R."/>
            <person name="Cho S.H."/>
            <person name="Dutcher S."/>
            <person name="Estelle M."/>
            <person name="Fawcett J.A."/>
            <person name="Gundlach H."/>
            <person name="Hanada K."/>
            <person name="Heyl A."/>
            <person name="Hicks K.A."/>
            <person name="Hugh J."/>
            <person name="Lohr M."/>
            <person name="Mayer K."/>
            <person name="Melkozernov A."/>
            <person name="Murata T."/>
            <person name="Nelson D."/>
            <person name="Pils B."/>
            <person name="Prigge M."/>
            <person name="Reiss B."/>
            <person name="Renner T."/>
            <person name="Rombauts S."/>
            <person name="Rushton P."/>
            <person name="Sanderfoot A."/>
            <person name="Schween G."/>
            <person name="Shiu S.-H."/>
            <person name="Stueber K."/>
            <person name="Theodoulou F.L."/>
            <person name="Tu H."/>
            <person name="Van de Peer Y."/>
            <person name="Verrier P.J."/>
            <person name="Waters E."/>
            <person name="Wood A."/>
            <person name="Yang L."/>
            <person name="Cove D."/>
            <person name="Cuming A."/>
            <person name="Hasebe M."/>
            <person name="Lucas S."/>
            <person name="Mishler D.B."/>
            <person name="Reski R."/>
            <person name="Grigoriev I."/>
            <person name="Quatrano R.S."/>
            <person name="Boore J.L."/>
        </authorList>
    </citation>
    <scope>NUCLEOTIDE SEQUENCE [LARGE SCALE GENOMIC DNA]</scope>
    <source>
        <strain evidence="3 4">cv. Gransden 2004</strain>
    </source>
</reference>
<dbReference type="EnsemblPlants" id="Pp3c9_16361V3.1">
    <property type="protein sequence ID" value="PAC:32913575.CDS.1"/>
    <property type="gene ID" value="Pp3c9_16361"/>
</dbReference>
<evidence type="ECO:0000313" key="2">
    <source>
        <dbReference type="EMBL" id="PNR48298.1"/>
    </source>
</evidence>
<proteinExistence type="predicted"/>
<feature type="transmembrane region" description="Helical" evidence="1">
    <location>
        <begin position="76"/>
        <end position="92"/>
    </location>
</feature>